<feature type="domain" description="Glutamine amidotransferase" evidence="11">
    <location>
        <begin position="14"/>
        <end position="209"/>
    </location>
</feature>
<feature type="active site" evidence="10">
    <location>
        <position position="195"/>
    </location>
</feature>
<comment type="subcellular location">
    <subcellularLocation>
        <location evidence="10">Cytoplasm</location>
    </subcellularLocation>
</comment>
<comment type="catalytic activity">
    <reaction evidence="9 10">
        <text>L-glutamine + H2O = L-glutamate + NH4(+)</text>
        <dbReference type="Rhea" id="RHEA:15889"/>
        <dbReference type="ChEBI" id="CHEBI:15377"/>
        <dbReference type="ChEBI" id="CHEBI:28938"/>
        <dbReference type="ChEBI" id="CHEBI:29985"/>
        <dbReference type="ChEBI" id="CHEBI:58359"/>
        <dbReference type="EC" id="3.5.1.2"/>
    </reaction>
</comment>
<dbReference type="InterPro" id="IPR010139">
    <property type="entry name" value="Imidazole-glycPsynth_HisH"/>
</dbReference>
<dbReference type="EC" id="3.5.1.2" evidence="10"/>
<dbReference type="PIRSF" id="PIRSF000495">
    <property type="entry name" value="Amidotransf_hisH"/>
    <property type="match status" value="1"/>
</dbReference>
<comment type="subunit">
    <text evidence="2 10">Heterodimer of HisH and HisF.</text>
</comment>
<protein>
    <recommendedName>
        <fullName evidence="10">Imidazole glycerol phosphate synthase subunit HisH</fullName>
        <ecNumber evidence="10">4.3.2.10</ecNumber>
    </recommendedName>
    <alternativeName>
        <fullName evidence="10">IGP synthase glutaminase subunit</fullName>
        <ecNumber evidence="10">3.5.1.2</ecNumber>
    </alternativeName>
    <alternativeName>
        <fullName evidence="10">IGP synthase subunit HisH</fullName>
    </alternativeName>
    <alternativeName>
        <fullName evidence="10">ImGP synthase subunit HisH</fullName>
        <shortName evidence="10">IGPS subunit HisH</shortName>
    </alternativeName>
</protein>
<dbReference type="CDD" id="cd01748">
    <property type="entry name" value="GATase1_IGP_Synthase"/>
    <property type="match status" value="1"/>
</dbReference>
<dbReference type="InterPro" id="IPR017926">
    <property type="entry name" value="GATASE"/>
</dbReference>
<dbReference type="HAMAP" id="MF_00278">
    <property type="entry name" value="HisH"/>
    <property type="match status" value="1"/>
</dbReference>
<organism evidence="12 13">
    <name type="scientific">Thalassobacterium sedimentorum</name>
    <dbReference type="NCBI Taxonomy" id="3041258"/>
    <lineage>
        <taxon>Bacteria</taxon>
        <taxon>Pseudomonadati</taxon>
        <taxon>Verrucomicrobiota</taxon>
        <taxon>Opitutia</taxon>
        <taxon>Puniceicoccales</taxon>
        <taxon>Coraliomargaritaceae</taxon>
        <taxon>Thalassobacterium</taxon>
    </lineage>
</organism>
<dbReference type="PROSITE" id="PS51273">
    <property type="entry name" value="GATASE_TYPE_1"/>
    <property type="match status" value="1"/>
</dbReference>
<evidence type="ECO:0000256" key="7">
    <source>
        <dbReference type="ARBA" id="ARBA00023239"/>
    </source>
</evidence>
<comment type="catalytic activity">
    <reaction evidence="8 10">
        <text>5-[(5-phospho-1-deoxy-D-ribulos-1-ylimino)methylamino]-1-(5-phospho-beta-D-ribosyl)imidazole-4-carboxamide + L-glutamine = D-erythro-1-(imidazol-4-yl)glycerol 3-phosphate + 5-amino-1-(5-phospho-beta-D-ribosyl)imidazole-4-carboxamide + L-glutamate + H(+)</text>
        <dbReference type="Rhea" id="RHEA:24793"/>
        <dbReference type="ChEBI" id="CHEBI:15378"/>
        <dbReference type="ChEBI" id="CHEBI:29985"/>
        <dbReference type="ChEBI" id="CHEBI:58278"/>
        <dbReference type="ChEBI" id="CHEBI:58359"/>
        <dbReference type="ChEBI" id="CHEBI:58475"/>
        <dbReference type="ChEBI" id="CHEBI:58525"/>
        <dbReference type="EC" id="4.3.2.10"/>
    </reaction>
</comment>
<comment type="caution">
    <text evidence="12">The sequence shown here is derived from an EMBL/GenBank/DDBJ whole genome shotgun (WGS) entry which is preliminary data.</text>
</comment>
<dbReference type="Pfam" id="PF00117">
    <property type="entry name" value="GATase"/>
    <property type="match status" value="1"/>
</dbReference>
<proteinExistence type="inferred from homology"/>
<dbReference type="PANTHER" id="PTHR42701:SF1">
    <property type="entry name" value="IMIDAZOLE GLYCEROL PHOSPHATE SYNTHASE SUBUNIT HISH"/>
    <property type="match status" value="1"/>
</dbReference>
<keyword evidence="6 10" id="KW-0368">Histidine biosynthesis</keyword>
<dbReference type="RefSeq" id="WP_308984016.1">
    <property type="nucleotide sequence ID" value="NZ_JARXIC010000004.1"/>
</dbReference>
<dbReference type="EC" id="4.3.2.10" evidence="10"/>
<accession>A0ABU1AFF7</accession>
<comment type="function">
    <text evidence="10">IGPS catalyzes the conversion of PRFAR and glutamine to IGP, AICAR and glutamate. The HisH subunit catalyzes the hydrolysis of glutamine to glutamate and ammonia as part of the synthesis of IGP and AICAR. The resulting ammonia molecule is channeled to the active site of HisF.</text>
</comment>
<evidence type="ECO:0000256" key="3">
    <source>
        <dbReference type="ARBA" id="ARBA00022605"/>
    </source>
</evidence>
<evidence type="ECO:0000256" key="6">
    <source>
        <dbReference type="ARBA" id="ARBA00023102"/>
    </source>
</evidence>
<comment type="pathway">
    <text evidence="1 10">Amino-acid biosynthesis; L-histidine biosynthesis; L-histidine from 5-phospho-alpha-D-ribose 1-diphosphate: step 5/9.</text>
</comment>
<reference evidence="12 13" key="1">
    <citation type="submission" date="2023-04" db="EMBL/GenBank/DDBJ databases">
        <title>A novel bacteria isolated from coastal sediment.</title>
        <authorList>
            <person name="Liu X.-J."/>
            <person name="Du Z.-J."/>
        </authorList>
    </citation>
    <scope>NUCLEOTIDE SEQUENCE [LARGE SCALE GENOMIC DNA]</scope>
    <source>
        <strain evidence="12 13">SDUM461004</strain>
    </source>
</reference>
<dbReference type="SUPFAM" id="SSF52317">
    <property type="entry name" value="Class I glutamine amidotransferase-like"/>
    <property type="match status" value="1"/>
</dbReference>
<dbReference type="GO" id="GO:0016829">
    <property type="term" value="F:lyase activity"/>
    <property type="evidence" value="ECO:0007669"/>
    <property type="project" value="UniProtKB-KW"/>
</dbReference>
<feature type="active site" evidence="10">
    <location>
        <position position="193"/>
    </location>
</feature>
<keyword evidence="13" id="KW-1185">Reference proteome</keyword>
<dbReference type="EMBL" id="JARXIC010000004">
    <property type="protein sequence ID" value="MDQ8193527.1"/>
    <property type="molecule type" value="Genomic_DNA"/>
</dbReference>
<feature type="active site" description="Nucleophile" evidence="10">
    <location>
        <position position="89"/>
    </location>
</feature>
<sequence>MSEHASKSKPRLAVIDYGMGNLRSVVRAWEHVGADAYLVSEPSQIGPADALVFPGQGAIVDTMRLLQATGFDVTIRDWIAADRPFFGICLGLQALFEHSEEGDTEALGIFKGSVKRFVIDPSLKIPHMGWNAVSFDSHAPLTEGLVSGQDQFYFVHSYYIEPQDPSLALFRTDYGGSFVSGIRSGNCYATQFHPEKSQAKGLHLYRNFLRSL</sequence>
<evidence type="ECO:0000256" key="5">
    <source>
        <dbReference type="ARBA" id="ARBA00022962"/>
    </source>
</evidence>
<dbReference type="Gene3D" id="3.40.50.880">
    <property type="match status" value="1"/>
</dbReference>
<keyword evidence="7 10" id="KW-0456">Lyase</keyword>
<evidence type="ECO:0000313" key="13">
    <source>
        <dbReference type="Proteomes" id="UP001243717"/>
    </source>
</evidence>
<dbReference type="PANTHER" id="PTHR42701">
    <property type="entry name" value="IMIDAZOLE GLYCEROL PHOSPHATE SYNTHASE SUBUNIT HISH"/>
    <property type="match status" value="1"/>
</dbReference>
<dbReference type="PROSITE" id="PS51274">
    <property type="entry name" value="GATASE_COBBQ"/>
    <property type="match status" value="1"/>
</dbReference>
<keyword evidence="5 10" id="KW-0315">Glutamine amidotransferase</keyword>
<evidence type="ECO:0000256" key="9">
    <source>
        <dbReference type="ARBA" id="ARBA00049534"/>
    </source>
</evidence>
<keyword evidence="3 10" id="KW-0028">Amino-acid biosynthesis</keyword>
<dbReference type="NCBIfam" id="TIGR01855">
    <property type="entry name" value="IMP_synth_hisH"/>
    <property type="match status" value="1"/>
</dbReference>
<dbReference type="InterPro" id="IPR029062">
    <property type="entry name" value="Class_I_gatase-like"/>
</dbReference>
<evidence type="ECO:0000256" key="4">
    <source>
        <dbReference type="ARBA" id="ARBA00022801"/>
    </source>
</evidence>
<evidence type="ECO:0000256" key="10">
    <source>
        <dbReference type="HAMAP-Rule" id="MF_00278"/>
    </source>
</evidence>
<dbReference type="Proteomes" id="UP001243717">
    <property type="component" value="Unassembled WGS sequence"/>
</dbReference>
<evidence type="ECO:0000313" key="12">
    <source>
        <dbReference type="EMBL" id="MDQ8193527.1"/>
    </source>
</evidence>
<name>A0ABU1AFF7_9BACT</name>
<evidence type="ECO:0000256" key="8">
    <source>
        <dbReference type="ARBA" id="ARBA00047838"/>
    </source>
</evidence>
<evidence type="ECO:0000259" key="11">
    <source>
        <dbReference type="Pfam" id="PF00117"/>
    </source>
</evidence>
<evidence type="ECO:0000256" key="2">
    <source>
        <dbReference type="ARBA" id="ARBA00011152"/>
    </source>
</evidence>
<keyword evidence="10" id="KW-0963">Cytoplasm</keyword>
<gene>
    <name evidence="10 12" type="primary">hisH</name>
    <name evidence="12" type="ORF">QEH59_03765</name>
</gene>
<keyword evidence="4 10" id="KW-0378">Hydrolase</keyword>
<evidence type="ECO:0000256" key="1">
    <source>
        <dbReference type="ARBA" id="ARBA00005091"/>
    </source>
</evidence>